<dbReference type="GO" id="GO:0016705">
    <property type="term" value="F:oxidoreductase activity, acting on paired donors, with incorporation or reduction of molecular oxygen"/>
    <property type="evidence" value="ECO:0007669"/>
    <property type="project" value="InterPro"/>
</dbReference>
<dbReference type="Pfam" id="PF00067">
    <property type="entry name" value="p450"/>
    <property type="match status" value="1"/>
</dbReference>
<evidence type="ECO:0008006" key="9">
    <source>
        <dbReference type="Google" id="ProtNLM"/>
    </source>
</evidence>
<reference evidence="7" key="1">
    <citation type="journal article" date="2020" name="Fungal Divers.">
        <title>Resolving the Mortierellaceae phylogeny through synthesis of multi-gene phylogenetics and phylogenomics.</title>
        <authorList>
            <person name="Vandepol N."/>
            <person name="Liber J."/>
            <person name="Desiro A."/>
            <person name="Na H."/>
            <person name="Kennedy M."/>
            <person name="Barry K."/>
            <person name="Grigoriev I.V."/>
            <person name="Miller A.N."/>
            <person name="O'Donnell K."/>
            <person name="Stajich J.E."/>
            <person name="Bonito G."/>
        </authorList>
    </citation>
    <scope>NUCLEOTIDE SEQUENCE</scope>
    <source>
        <strain evidence="7">NRRL 28262</strain>
    </source>
</reference>
<dbReference type="InterPro" id="IPR036396">
    <property type="entry name" value="Cyt_P450_sf"/>
</dbReference>
<comment type="cofactor">
    <cofactor evidence="5">
        <name>heme</name>
        <dbReference type="ChEBI" id="CHEBI:30413"/>
    </cofactor>
</comment>
<evidence type="ECO:0000313" key="8">
    <source>
        <dbReference type="Proteomes" id="UP001194580"/>
    </source>
</evidence>
<keyword evidence="2 5" id="KW-0479">Metal-binding</keyword>
<comment type="caution">
    <text evidence="7">The sequence shown here is derived from an EMBL/GenBank/DDBJ whole genome shotgun (WGS) entry which is preliminary data.</text>
</comment>
<dbReference type="InterPro" id="IPR002401">
    <property type="entry name" value="Cyt_P450_E_grp-I"/>
</dbReference>
<evidence type="ECO:0000256" key="5">
    <source>
        <dbReference type="PIRSR" id="PIRSR602401-1"/>
    </source>
</evidence>
<dbReference type="SUPFAM" id="SSF48264">
    <property type="entry name" value="Cytochrome P450"/>
    <property type="match status" value="1"/>
</dbReference>
<dbReference type="EMBL" id="JAAAIL010000205">
    <property type="protein sequence ID" value="KAG0278313.1"/>
    <property type="molecule type" value="Genomic_DNA"/>
</dbReference>
<feature type="compositionally biased region" description="Low complexity" evidence="6">
    <location>
        <begin position="459"/>
        <end position="472"/>
    </location>
</feature>
<protein>
    <recommendedName>
        <fullName evidence="9">Cytochrome P450</fullName>
    </recommendedName>
</protein>
<gene>
    <name evidence="7" type="ORF">BGZ95_004270</name>
</gene>
<evidence type="ECO:0000256" key="6">
    <source>
        <dbReference type="SAM" id="MobiDB-lite"/>
    </source>
</evidence>
<comment type="similarity">
    <text evidence="1">Belongs to the cytochrome P450 family.</text>
</comment>
<feature type="binding site" description="axial binding residue" evidence="5">
    <location>
        <position position="503"/>
    </location>
    <ligand>
        <name>heme</name>
        <dbReference type="ChEBI" id="CHEBI:30413"/>
    </ligand>
    <ligandPart>
        <name>Fe</name>
        <dbReference type="ChEBI" id="CHEBI:18248"/>
    </ligandPart>
</feature>
<dbReference type="PRINTS" id="PR00463">
    <property type="entry name" value="EP450I"/>
</dbReference>
<dbReference type="PANTHER" id="PTHR24296">
    <property type="entry name" value="CYTOCHROME P450"/>
    <property type="match status" value="1"/>
</dbReference>
<keyword evidence="8" id="KW-1185">Reference proteome</keyword>
<dbReference type="Gene3D" id="1.10.630.10">
    <property type="entry name" value="Cytochrome P450"/>
    <property type="match status" value="1"/>
</dbReference>
<accession>A0AAD4DHG6</accession>
<dbReference type="GO" id="GO:0020037">
    <property type="term" value="F:heme binding"/>
    <property type="evidence" value="ECO:0007669"/>
    <property type="project" value="InterPro"/>
</dbReference>
<feature type="region of interest" description="Disordered" evidence="6">
    <location>
        <begin position="455"/>
        <end position="479"/>
    </location>
</feature>
<organism evidence="7 8">
    <name type="scientific">Linnemannia exigua</name>
    <dbReference type="NCBI Taxonomy" id="604196"/>
    <lineage>
        <taxon>Eukaryota</taxon>
        <taxon>Fungi</taxon>
        <taxon>Fungi incertae sedis</taxon>
        <taxon>Mucoromycota</taxon>
        <taxon>Mortierellomycotina</taxon>
        <taxon>Mortierellomycetes</taxon>
        <taxon>Mortierellales</taxon>
        <taxon>Mortierellaceae</taxon>
        <taxon>Linnemannia</taxon>
    </lineage>
</organism>
<evidence type="ECO:0000313" key="7">
    <source>
        <dbReference type="EMBL" id="KAG0278313.1"/>
    </source>
</evidence>
<keyword evidence="5" id="KW-0349">Heme</keyword>
<dbReference type="Proteomes" id="UP001194580">
    <property type="component" value="Unassembled WGS sequence"/>
</dbReference>
<dbReference type="GO" id="GO:0004497">
    <property type="term" value="F:monooxygenase activity"/>
    <property type="evidence" value="ECO:0007669"/>
    <property type="project" value="InterPro"/>
</dbReference>
<dbReference type="InterPro" id="IPR001128">
    <property type="entry name" value="Cyt_P450"/>
</dbReference>
<name>A0AAD4DHG6_9FUNG</name>
<proteinExistence type="inferred from homology"/>
<evidence type="ECO:0000256" key="3">
    <source>
        <dbReference type="ARBA" id="ARBA00023002"/>
    </source>
</evidence>
<dbReference type="GO" id="GO:0005506">
    <property type="term" value="F:iron ion binding"/>
    <property type="evidence" value="ECO:0007669"/>
    <property type="project" value="InterPro"/>
</dbReference>
<evidence type="ECO:0000256" key="1">
    <source>
        <dbReference type="ARBA" id="ARBA00010617"/>
    </source>
</evidence>
<keyword evidence="3" id="KW-0560">Oxidoreductase</keyword>
<evidence type="ECO:0000256" key="4">
    <source>
        <dbReference type="ARBA" id="ARBA00023004"/>
    </source>
</evidence>
<evidence type="ECO:0000256" key="2">
    <source>
        <dbReference type="ARBA" id="ARBA00022723"/>
    </source>
</evidence>
<dbReference type="AlphaFoldDB" id="A0AAD4DHG6"/>
<dbReference type="PRINTS" id="PR00385">
    <property type="entry name" value="P450"/>
</dbReference>
<keyword evidence="4 5" id="KW-0408">Iron</keyword>
<sequence length="584" mass="66442">MVVILFAIGLKRFIDRQISKKHRSPFEYITLSSLAILLALIAKYPNRAIFTRARPDIKELNTDGHPLFGNMLQALTSKENPLMVLNRAFQKRGDIYTITVPYRGRFFLVNHPMYIEHILKTNFNNYIKGSVFGDQLRDILGNGIFVSDQEAWRFHRKTASNIFTTKMYRQLAEGAFTDSARDLCSIFDRAESLSPPQPVDLQQLFLKLTMDAFGKLTFGIEFNSLLSEGRNEFGDAFDFLTANVDGRILNPLWPIVDRFIPGKIGKVKRAIAVLDRYAYSAVNKRRAEAPSEKEKRPRDLLDHFINHVREDGSVLTDLELRDVFVNFMIAGRDTTALTLTWQFYSLMANPRILKNVLKELDIVLQGSERYTYEIMMQELPYLKAVFHETLRLYPQVPRNAKEVVDDDVLPDGTIVYKGDSVAFSTWAMGRNRGVWGEDAEVFCPERWLADEEDIVVKDSSPSSTAPSTPQQQEGSMKGVSPFGKFKMENQFKFNSFNANPRLCLGQTFATLEAMVTTCMLLQKYDFKLVPGQPIPEPKPSATLPMKDPLMTITTRKQRHQYNKGAVPSTLRSGVSSLSSSYISV</sequence>